<evidence type="ECO:0000313" key="2">
    <source>
        <dbReference type="EMBL" id="BES94809.1"/>
    </source>
</evidence>
<accession>A0ABN7ARH3</accession>
<protein>
    <recommendedName>
        <fullName evidence="1">HAT C-terminal dimerisation domain-containing protein</fullName>
    </recommendedName>
</protein>
<feature type="domain" description="HAT C-terminal dimerisation" evidence="1">
    <location>
        <begin position="30"/>
        <end position="108"/>
    </location>
</feature>
<dbReference type="PANTHER" id="PTHR45749">
    <property type="match status" value="1"/>
</dbReference>
<dbReference type="Pfam" id="PF05699">
    <property type="entry name" value="Dimer_Tnp_hAT"/>
    <property type="match status" value="1"/>
</dbReference>
<dbReference type="EMBL" id="AP028913">
    <property type="protein sequence ID" value="BES94809.1"/>
    <property type="molecule type" value="Genomic_DNA"/>
</dbReference>
<dbReference type="Proteomes" id="UP001307889">
    <property type="component" value="Chromosome 5"/>
</dbReference>
<dbReference type="SUPFAM" id="SSF53098">
    <property type="entry name" value="Ribonuclease H-like"/>
    <property type="match status" value="1"/>
</dbReference>
<proteinExistence type="predicted"/>
<dbReference type="PANTHER" id="PTHR45749:SF23">
    <property type="entry name" value="ZINC FINGER MYM-TYPE PROTEIN 1-LIKE"/>
    <property type="match status" value="1"/>
</dbReference>
<gene>
    <name evidence="2" type="ORF">NTJ_07618</name>
</gene>
<name>A0ABN7ARH3_9HEMI</name>
<evidence type="ECO:0000313" key="3">
    <source>
        <dbReference type="Proteomes" id="UP001307889"/>
    </source>
</evidence>
<evidence type="ECO:0000259" key="1">
    <source>
        <dbReference type="Pfam" id="PF05699"/>
    </source>
</evidence>
<dbReference type="InterPro" id="IPR008906">
    <property type="entry name" value="HATC_C_dom"/>
</dbReference>
<sequence>MRNAALKLSSSYPEDLSIDIATECEHFRMFIKEEKLLNVREIYAYIKHHSLEGTFPNLYTALKMYLTIPVTNCSAERDFSVLSRIKNAKRATLLEGKLNALIIMCTEKDLTQRMDFEEVIEIFSKTKSRRKPI</sequence>
<reference evidence="2 3" key="1">
    <citation type="submission" date="2023-09" db="EMBL/GenBank/DDBJ databases">
        <title>Nesidiocoris tenuis whole genome shotgun sequence.</title>
        <authorList>
            <person name="Shibata T."/>
            <person name="Shimoda M."/>
            <person name="Kobayashi T."/>
            <person name="Uehara T."/>
        </authorList>
    </citation>
    <scope>NUCLEOTIDE SEQUENCE [LARGE SCALE GENOMIC DNA]</scope>
    <source>
        <strain evidence="2 3">Japan</strain>
    </source>
</reference>
<dbReference type="InterPro" id="IPR012337">
    <property type="entry name" value="RNaseH-like_sf"/>
</dbReference>
<organism evidence="2 3">
    <name type="scientific">Nesidiocoris tenuis</name>
    <dbReference type="NCBI Taxonomy" id="355587"/>
    <lineage>
        <taxon>Eukaryota</taxon>
        <taxon>Metazoa</taxon>
        <taxon>Ecdysozoa</taxon>
        <taxon>Arthropoda</taxon>
        <taxon>Hexapoda</taxon>
        <taxon>Insecta</taxon>
        <taxon>Pterygota</taxon>
        <taxon>Neoptera</taxon>
        <taxon>Paraneoptera</taxon>
        <taxon>Hemiptera</taxon>
        <taxon>Heteroptera</taxon>
        <taxon>Panheteroptera</taxon>
        <taxon>Cimicomorpha</taxon>
        <taxon>Miridae</taxon>
        <taxon>Dicyphina</taxon>
        <taxon>Nesidiocoris</taxon>
    </lineage>
</organism>
<keyword evidence="3" id="KW-1185">Reference proteome</keyword>